<accession>A0A099EYG0</accession>
<keyword evidence="2" id="KW-1185">Reference proteome</keyword>
<dbReference type="Proteomes" id="UP000029917">
    <property type="component" value="Unassembled WGS sequence"/>
</dbReference>
<reference evidence="1 2" key="2">
    <citation type="submission" date="2014-10" db="EMBL/GenBank/DDBJ databases">
        <title>Paracoccus sanguinis sp. nov., isolated from clinical specimens of New York State patients.</title>
        <authorList>
            <person name="Mingle L.A."/>
            <person name="Cole J.A."/>
            <person name="Lapierre P."/>
            <person name="Musser K.A."/>
        </authorList>
    </citation>
    <scope>NUCLEOTIDE SEQUENCE [LARGE SCALE GENOMIC DNA]</scope>
    <source>
        <strain evidence="1 2">HAMBI 3106</strain>
    </source>
</reference>
<dbReference type="EMBL" id="JRKS01000058">
    <property type="protein sequence ID" value="KGJ03001.1"/>
    <property type="molecule type" value="Genomic_DNA"/>
</dbReference>
<sequence>MYRVYLDTGVDWYRYTGKPQMFEDAMLAAAAAQERLLDPELRGIISKYLRVGEEMGVQVYEN</sequence>
<protein>
    <submittedName>
        <fullName evidence="1">Uncharacterized protein</fullName>
    </submittedName>
</protein>
<reference evidence="1 2" key="1">
    <citation type="submission" date="2014-09" db="EMBL/GenBank/DDBJ databases">
        <authorList>
            <person name="McGinnis J.M."/>
            <person name="Wolfgang W.J."/>
        </authorList>
    </citation>
    <scope>NUCLEOTIDE SEQUENCE [LARGE SCALE GENOMIC DNA]</scope>
    <source>
        <strain evidence="1 2">HAMBI 3106</strain>
    </source>
</reference>
<proteinExistence type="predicted"/>
<name>A0A099EYG0_9RHOB</name>
<organism evidence="1 2">
    <name type="scientific">Paracoccus sphaerophysae</name>
    <dbReference type="NCBI Taxonomy" id="690417"/>
    <lineage>
        <taxon>Bacteria</taxon>
        <taxon>Pseudomonadati</taxon>
        <taxon>Pseudomonadota</taxon>
        <taxon>Alphaproteobacteria</taxon>
        <taxon>Rhodobacterales</taxon>
        <taxon>Paracoccaceae</taxon>
        <taxon>Paracoccus</taxon>
    </lineage>
</organism>
<gene>
    <name evidence="1" type="ORF">IC63_13860</name>
</gene>
<evidence type="ECO:0000313" key="1">
    <source>
        <dbReference type="EMBL" id="KGJ03001.1"/>
    </source>
</evidence>
<comment type="caution">
    <text evidence="1">The sequence shown here is derived from an EMBL/GenBank/DDBJ whole genome shotgun (WGS) entry which is preliminary data.</text>
</comment>
<evidence type="ECO:0000313" key="2">
    <source>
        <dbReference type="Proteomes" id="UP000029917"/>
    </source>
</evidence>
<dbReference type="AlphaFoldDB" id="A0A099EYG0"/>